<feature type="region of interest" description="Disordered" evidence="1">
    <location>
        <begin position="69"/>
        <end position="107"/>
    </location>
</feature>
<dbReference type="EMBL" id="QGKY02000246">
    <property type="protein sequence ID" value="KAF2586167.1"/>
    <property type="molecule type" value="Genomic_DNA"/>
</dbReference>
<sequence>MIENPGRFKDDAGTVIWLFPGSELDMRGDRFSIFREFRSVCKIWLNSFGTIYRDKKNCLRLSSLYYPPRNSEGPSRDAKDDQEDSPGDDVLATDQGTRGSSNNKNGKLPKIALSGKFAVKSPPLCLSPRTPYILAPSHGLREIALKSRRECMDSCRIDVLGKFGRYVATELGQSSVYVATELGWSSVAT</sequence>
<comment type="caution">
    <text evidence="2">The sequence shown here is derived from an EMBL/GenBank/DDBJ whole genome shotgun (WGS) entry which is preliminary data.</text>
</comment>
<name>A0A8S9JX11_BRACR</name>
<evidence type="ECO:0000256" key="1">
    <source>
        <dbReference type="SAM" id="MobiDB-lite"/>
    </source>
</evidence>
<accession>A0A8S9JX11</accession>
<feature type="compositionally biased region" description="Polar residues" evidence="1">
    <location>
        <begin position="94"/>
        <end position="105"/>
    </location>
</feature>
<organism evidence="2">
    <name type="scientific">Brassica cretica</name>
    <name type="common">Mustard</name>
    <dbReference type="NCBI Taxonomy" id="69181"/>
    <lineage>
        <taxon>Eukaryota</taxon>
        <taxon>Viridiplantae</taxon>
        <taxon>Streptophyta</taxon>
        <taxon>Embryophyta</taxon>
        <taxon>Tracheophyta</taxon>
        <taxon>Spermatophyta</taxon>
        <taxon>Magnoliopsida</taxon>
        <taxon>eudicotyledons</taxon>
        <taxon>Gunneridae</taxon>
        <taxon>Pentapetalae</taxon>
        <taxon>rosids</taxon>
        <taxon>malvids</taxon>
        <taxon>Brassicales</taxon>
        <taxon>Brassicaceae</taxon>
        <taxon>Brassiceae</taxon>
        <taxon>Brassica</taxon>
    </lineage>
</organism>
<gene>
    <name evidence="2" type="ORF">F2Q70_00035294</name>
</gene>
<protein>
    <submittedName>
        <fullName evidence="2">Uncharacterized protein</fullName>
    </submittedName>
</protein>
<proteinExistence type="predicted"/>
<reference evidence="2" key="1">
    <citation type="submission" date="2019-12" db="EMBL/GenBank/DDBJ databases">
        <title>Genome sequencing and annotation of Brassica cretica.</title>
        <authorList>
            <person name="Studholme D.J."/>
            <person name="Sarris P.F."/>
        </authorList>
    </citation>
    <scope>NUCLEOTIDE SEQUENCE</scope>
    <source>
        <strain evidence="2">PFS-102/07</strain>
        <tissue evidence="2">Leaf</tissue>
    </source>
</reference>
<dbReference type="AlphaFoldDB" id="A0A8S9JX11"/>
<evidence type="ECO:0000313" key="2">
    <source>
        <dbReference type="EMBL" id="KAF2586167.1"/>
    </source>
</evidence>